<dbReference type="EMBL" id="CM042015">
    <property type="protein sequence ID" value="KAI3711064.1"/>
    <property type="molecule type" value="Genomic_DNA"/>
</dbReference>
<evidence type="ECO:0000313" key="2">
    <source>
        <dbReference type="Proteomes" id="UP001055811"/>
    </source>
</evidence>
<proteinExistence type="predicted"/>
<reference evidence="1 2" key="2">
    <citation type="journal article" date="2022" name="Mol. Ecol. Resour.">
        <title>The genomes of chicory, endive, great burdock and yacon provide insights into Asteraceae paleo-polyploidization history and plant inulin production.</title>
        <authorList>
            <person name="Fan W."/>
            <person name="Wang S."/>
            <person name="Wang H."/>
            <person name="Wang A."/>
            <person name="Jiang F."/>
            <person name="Liu H."/>
            <person name="Zhao H."/>
            <person name="Xu D."/>
            <person name="Zhang Y."/>
        </authorList>
    </citation>
    <scope>NUCLEOTIDE SEQUENCE [LARGE SCALE GENOMIC DNA]</scope>
    <source>
        <strain evidence="2">cv. Punajuju</strain>
        <tissue evidence="1">Leaves</tissue>
    </source>
</reference>
<name>A0ACB9ALZ6_CICIN</name>
<protein>
    <submittedName>
        <fullName evidence="1">Uncharacterized protein</fullName>
    </submittedName>
</protein>
<comment type="caution">
    <text evidence="1">The sequence shown here is derived from an EMBL/GenBank/DDBJ whole genome shotgun (WGS) entry which is preliminary data.</text>
</comment>
<dbReference type="Proteomes" id="UP001055811">
    <property type="component" value="Linkage Group LG07"/>
</dbReference>
<keyword evidence="2" id="KW-1185">Reference proteome</keyword>
<reference evidence="2" key="1">
    <citation type="journal article" date="2022" name="Mol. Ecol. Resour.">
        <title>The genomes of chicory, endive, great burdock and yacon provide insights into Asteraceae palaeo-polyploidization history and plant inulin production.</title>
        <authorList>
            <person name="Fan W."/>
            <person name="Wang S."/>
            <person name="Wang H."/>
            <person name="Wang A."/>
            <person name="Jiang F."/>
            <person name="Liu H."/>
            <person name="Zhao H."/>
            <person name="Xu D."/>
            <person name="Zhang Y."/>
        </authorList>
    </citation>
    <scope>NUCLEOTIDE SEQUENCE [LARGE SCALE GENOMIC DNA]</scope>
    <source>
        <strain evidence="2">cv. Punajuju</strain>
    </source>
</reference>
<evidence type="ECO:0000313" key="1">
    <source>
        <dbReference type="EMBL" id="KAI3711064.1"/>
    </source>
</evidence>
<accession>A0ACB9ALZ6</accession>
<gene>
    <name evidence="1" type="ORF">L2E82_40871</name>
</gene>
<organism evidence="1 2">
    <name type="scientific">Cichorium intybus</name>
    <name type="common">Chicory</name>
    <dbReference type="NCBI Taxonomy" id="13427"/>
    <lineage>
        <taxon>Eukaryota</taxon>
        <taxon>Viridiplantae</taxon>
        <taxon>Streptophyta</taxon>
        <taxon>Embryophyta</taxon>
        <taxon>Tracheophyta</taxon>
        <taxon>Spermatophyta</taxon>
        <taxon>Magnoliopsida</taxon>
        <taxon>eudicotyledons</taxon>
        <taxon>Gunneridae</taxon>
        <taxon>Pentapetalae</taxon>
        <taxon>asterids</taxon>
        <taxon>campanulids</taxon>
        <taxon>Asterales</taxon>
        <taxon>Asteraceae</taxon>
        <taxon>Cichorioideae</taxon>
        <taxon>Cichorieae</taxon>
        <taxon>Cichoriinae</taxon>
        <taxon>Cichorium</taxon>
    </lineage>
</organism>
<sequence>MKKLLSNSLVAKDLLNFGTPSSLSLSFISCRLFSFTSIFSRPAPNPHHSFFIHKLISHSLSSITLCFLDFLKSVHSLQSQYKSIELSNKMMF</sequence>